<organism evidence="1 2">
    <name type="scientific">Catharanthus roseus</name>
    <name type="common">Madagascar periwinkle</name>
    <name type="synonym">Vinca rosea</name>
    <dbReference type="NCBI Taxonomy" id="4058"/>
    <lineage>
        <taxon>Eukaryota</taxon>
        <taxon>Viridiplantae</taxon>
        <taxon>Streptophyta</taxon>
        <taxon>Embryophyta</taxon>
        <taxon>Tracheophyta</taxon>
        <taxon>Spermatophyta</taxon>
        <taxon>Magnoliopsida</taxon>
        <taxon>eudicotyledons</taxon>
        <taxon>Gunneridae</taxon>
        <taxon>Pentapetalae</taxon>
        <taxon>asterids</taxon>
        <taxon>lamiids</taxon>
        <taxon>Gentianales</taxon>
        <taxon>Apocynaceae</taxon>
        <taxon>Rauvolfioideae</taxon>
        <taxon>Vinceae</taxon>
        <taxon>Catharanthinae</taxon>
        <taxon>Catharanthus</taxon>
    </lineage>
</organism>
<gene>
    <name evidence="1" type="ORF">M9H77_04702</name>
</gene>
<comment type="caution">
    <text evidence="1">The sequence shown here is derived from an EMBL/GenBank/DDBJ whole genome shotgun (WGS) entry which is preliminary data.</text>
</comment>
<reference evidence="2" key="1">
    <citation type="journal article" date="2023" name="Nat. Plants">
        <title>Single-cell RNA sequencing provides a high-resolution roadmap for understanding the multicellular compartmentation of specialized metabolism.</title>
        <authorList>
            <person name="Sun S."/>
            <person name="Shen X."/>
            <person name="Li Y."/>
            <person name="Li Y."/>
            <person name="Wang S."/>
            <person name="Li R."/>
            <person name="Zhang H."/>
            <person name="Shen G."/>
            <person name="Guo B."/>
            <person name="Wei J."/>
            <person name="Xu J."/>
            <person name="St-Pierre B."/>
            <person name="Chen S."/>
            <person name="Sun C."/>
        </authorList>
    </citation>
    <scope>NUCLEOTIDE SEQUENCE [LARGE SCALE GENOMIC DNA]</scope>
</reference>
<proteinExistence type="predicted"/>
<dbReference type="EMBL" id="CM044701">
    <property type="protein sequence ID" value="KAI5683474.1"/>
    <property type="molecule type" value="Genomic_DNA"/>
</dbReference>
<evidence type="ECO:0000313" key="2">
    <source>
        <dbReference type="Proteomes" id="UP001060085"/>
    </source>
</evidence>
<dbReference type="Proteomes" id="UP001060085">
    <property type="component" value="Linkage Group LG01"/>
</dbReference>
<keyword evidence="2" id="KW-1185">Reference proteome</keyword>
<protein>
    <submittedName>
        <fullName evidence="1">Uncharacterized protein</fullName>
    </submittedName>
</protein>
<evidence type="ECO:0000313" key="1">
    <source>
        <dbReference type="EMBL" id="KAI5683474.1"/>
    </source>
</evidence>
<name>A0ACC0CFB2_CATRO</name>
<sequence>MKKCVIYGLFHLTTQKEGIHILVEFEQIQQYSIPITQDVNTTNMTEHITTVTHMVSNEPSMLYPTVNDDDDEIDQSDGDDAVSSQSELDDDNEPEEGELQTPVNPVTENIVPQQESS</sequence>
<accession>A0ACC0CFB2</accession>